<dbReference type="GO" id="GO:0045927">
    <property type="term" value="P:positive regulation of growth"/>
    <property type="evidence" value="ECO:0007669"/>
    <property type="project" value="InterPro"/>
</dbReference>
<organism evidence="5 6">
    <name type="scientific">Cannabis sativa</name>
    <name type="common">Hemp</name>
    <name type="synonym">Marijuana</name>
    <dbReference type="NCBI Taxonomy" id="3483"/>
    <lineage>
        <taxon>Eukaryota</taxon>
        <taxon>Viridiplantae</taxon>
        <taxon>Streptophyta</taxon>
        <taxon>Embryophyta</taxon>
        <taxon>Tracheophyta</taxon>
        <taxon>Spermatophyta</taxon>
        <taxon>Magnoliopsida</taxon>
        <taxon>eudicotyledons</taxon>
        <taxon>Gunneridae</taxon>
        <taxon>Pentapetalae</taxon>
        <taxon>rosids</taxon>
        <taxon>fabids</taxon>
        <taxon>Rosales</taxon>
        <taxon>Cannabaceae</taxon>
        <taxon>Cannabis</taxon>
    </lineage>
</organism>
<dbReference type="InterPro" id="IPR021864">
    <property type="entry name" value="DUF3475"/>
</dbReference>
<dbReference type="PANTHER" id="PTHR31371">
    <property type="entry name" value="BNAC09G50660D PROTEIN"/>
    <property type="match status" value="1"/>
</dbReference>
<protein>
    <submittedName>
        <fullName evidence="5">Uncharacterized protein</fullName>
    </submittedName>
</protein>
<gene>
    <name evidence="5" type="ORF">F8388_024980</name>
</gene>
<proteinExistence type="predicted"/>
<evidence type="ECO:0000256" key="2">
    <source>
        <dbReference type="SAM" id="MobiDB-lite"/>
    </source>
</evidence>
<feature type="domain" description="DUF3475" evidence="4">
    <location>
        <begin position="35"/>
        <end position="90"/>
    </location>
</feature>
<keyword evidence="1" id="KW-0175">Coiled coil</keyword>
<evidence type="ECO:0000259" key="3">
    <source>
        <dbReference type="Pfam" id="PF05003"/>
    </source>
</evidence>
<feature type="coiled-coil region" evidence="1">
    <location>
        <begin position="161"/>
        <end position="188"/>
    </location>
</feature>
<feature type="region of interest" description="Disordered" evidence="2">
    <location>
        <begin position="308"/>
        <end position="355"/>
    </location>
</feature>
<evidence type="ECO:0000313" key="5">
    <source>
        <dbReference type="EMBL" id="KAF4377489.1"/>
    </source>
</evidence>
<dbReference type="EMBL" id="JAATIP010000079">
    <property type="protein sequence ID" value="KAF4377489.1"/>
    <property type="molecule type" value="Genomic_DNA"/>
</dbReference>
<sequence length="575" mass="67712">MTWLSGTGNSICHLFSHDKRYTSSTILAPPSNLGILSFETARIISRLVSLYRSLSEDELRRLRMEIMMSKGVCYLNSRDERYLLSLAGAERLEELDTAAEAVSRLGRKCTDLELVRFDFLYADLRLGDIDMKKLDFCSKTVHKMVEKLEKLVGFTANLYAAMESLTELENSERKMNRWKKNHNNTDHRSHGHIKQLANKSSNFDHFHQKITYLRKQVQHYRDISLWNQSFDKTIGFMARIVCVVFARIETVFGPYISGLHLHLHHNPNKVSNFPDYCLLEDSKLLHSHNRKWASLNWLRWRKHNCHHHHQHHHHHHHHHNHNHHKHNSHINHNHHHHNHHYHHHHHNHRHHQNHRTFHPSGVLVPIELEDDHKKHDHHGNHLDIAHNRVSGLAQPSTVGASALAVRYANVIITAERCLHAPDTVNTDTREGLYEMLPVRLRTTVRSKLRSHWMKKKEEEVGEGCDGHALAMGWKEAVEEIMSWLAPMAHDTMKWQTERNYERQKYLEGTKPTVLLLQTLHFSDLEKTEAAIVEVLVGLSFVQRFENNRRRSGTDLLHHNHNHNRIYHQLFQPFRR</sequence>
<dbReference type="Pfam" id="PF05003">
    <property type="entry name" value="DUF668"/>
    <property type="match status" value="1"/>
</dbReference>
<feature type="domain" description="DUF668" evidence="3">
    <location>
        <begin position="397"/>
        <end position="493"/>
    </location>
</feature>
<dbReference type="InterPro" id="IPR007700">
    <property type="entry name" value="DUF668"/>
</dbReference>
<dbReference type="Proteomes" id="UP000525078">
    <property type="component" value="Unassembled WGS sequence"/>
</dbReference>
<comment type="caution">
    <text evidence="5">The sequence shown here is derived from an EMBL/GenBank/DDBJ whole genome shotgun (WGS) entry which is preliminary data.</text>
</comment>
<evidence type="ECO:0000259" key="4">
    <source>
        <dbReference type="Pfam" id="PF11961"/>
    </source>
</evidence>
<reference evidence="5 6" key="1">
    <citation type="journal article" date="2020" name="bioRxiv">
        <title>Sequence and annotation of 42 cannabis genomes reveals extensive copy number variation in cannabinoid synthesis and pathogen resistance genes.</title>
        <authorList>
            <person name="Mckernan K.J."/>
            <person name="Helbert Y."/>
            <person name="Kane L.T."/>
            <person name="Ebling H."/>
            <person name="Zhang L."/>
            <person name="Liu B."/>
            <person name="Eaton Z."/>
            <person name="Mclaughlin S."/>
            <person name="Kingan S."/>
            <person name="Baybayan P."/>
            <person name="Concepcion G."/>
            <person name="Jordan M."/>
            <person name="Riva A."/>
            <person name="Barbazuk W."/>
            <person name="Harkins T."/>
        </authorList>
    </citation>
    <scope>NUCLEOTIDE SEQUENCE [LARGE SCALE GENOMIC DNA]</scope>
    <source>
        <strain evidence="6">cv. Jamaican Lion 4</strain>
        <tissue evidence="5">Leaf</tissue>
    </source>
</reference>
<dbReference type="Pfam" id="PF11961">
    <property type="entry name" value="DUF3475"/>
    <property type="match status" value="1"/>
</dbReference>
<dbReference type="AlphaFoldDB" id="A0A7J6G5Y9"/>
<dbReference type="PANTHER" id="PTHR31371:SF13">
    <property type="entry name" value="OS05G0457600 PROTEIN"/>
    <property type="match status" value="1"/>
</dbReference>
<evidence type="ECO:0000313" key="6">
    <source>
        <dbReference type="Proteomes" id="UP000525078"/>
    </source>
</evidence>
<evidence type="ECO:0000256" key="1">
    <source>
        <dbReference type="SAM" id="Coils"/>
    </source>
</evidence>
<accession>A0A7J6G5Y9</accession>
<name>A0A7J6G5Y9_CANSA</name>